<evidence type="ECO:0000313" key="3">
    <source>
        <dbReference type="Proteomes" id="UP000315496"/>
    </source>
</evidence>
<proteinExistence type="predicted"/>
<name>A0A4Z1SVZ9_GIAMU</name>
<organism evidence="2 3">
    <name type="scientific">Giardia muris</name>
    <dbReference type="NCBI Taxonomy" id="5742"/>
    <lineage>
        <taxon>Eukaryota</taxon>
        <taxon>Metamonada</taxon>
        <taxon>Diplomonadida</taxon>
        <taxon>Hexamitidae</taxon>
        <taxon>Giardiinae</taxon>
        <taxon>Giardia</taxon>
    </lineage>
</organism>
<feature type="compositionally biased region" description="Polar residues" evidence="1">
    <location>
        <begin position="244"/>
        <end position="280"/>
    </location>
</feature>
<dbReference type="Proteomes" id="UP000315496">
    <property type="component" value="Chromosome 1"/>
</dbReference>
<comment type="caution">
    <text evidence="2">The sequence shown here is derived from an EMBL/GenBank/DDBJ whole genome shotgun (WGS) entry which is preliminary data.</text>
</comment>
<protein>
    <submittedName>
        <fullName evidence="2">Uncharacterized protein</fullName>
    </submittedName>
</protein>
<feature type="region of interest" description="Disordered" evidence="1">
    <location>
        <begin position="296"/>
        <end position="326"/>
    </location>
</feature>
<feature type="region of interest" description="Disordered" evidence="1">
    <location>
        <begin position="170"/>
        <end position="190"/>
    </location>
</feature>
<accession>A0A4Z1SVZ9</accession>
<sequence length="326" mass="35826">MVSSPSVTVSRIPQVHLLYNTAINPYTLLAPPAGPLSLPFERPHTDSIMVPGQNGALIPSLPSDERSIVRHLCSQEERLRNVCEAQRMAGGSHYNWNDDGSFSGFNLLQSVHIMTRRKKEPLYSLSVAAQQRARISHYLNSTPIESASKRPHSVPTSFLCMSVLTIPERPMPTPVTPSSHMKDLSASKRRLKGLYHTPKYDVRGDDDIFTDLDAPEVSDRKRTKLTTSRSTSFDVFSTMPPVSAPSQRNNPSGLSQRMGTRSRLSAEGSISASTPSHEAPSSSTVVEVTFSTIGDSLDILPPPRLSTRHVASMRGSRPPFRRKEGG</sequence>
<gene>
    <name evidence="2" type="ORF">GMRT_13602</name>
</gene>
<dbReference type="AlphaFoldDB" id="A0A4Z1SVZ9"/>
<reference evidence="2 3" key="1">
    <citation type="submission" date="2019-05" db="EMBL/GenBank/DDBJ databases">
        <title>The compact genome of Giardia muris reveals important steps in the evolution of intestinal protozoan parasites.</title>
        <authorList>
            <person name="Xu F."/>
            <person name="Jimenez-Gonzalez A."/>
            <person name="Einarsson E."/>
            <person name="Astvaldsson A."/>
            <person name="Peirasmaki D."/>
            <person name="Eckmann L."/>
            <person name="Andersson J.O."/>
            <person name="Svard S.G."/>
            <person name="Jerlstrom-Hultqvist J."/>
        </authorList>
    </citation>
    <scope>NUCLEOTIDE SEQUENCE [LARGE SCALE GENOMIC DNA]</scope>
    <source>
        <strain evidence="2 3">Roberts-Thomson</strain>
    </source>
</reference>
<evidence type="ECO:0000313" key="2">
    <source>
        <dbReference type="EMBL" id="TNJ30022.1"/>
    </source>
</evidence>
<keyword evidence="3" id="KW-1185">Reference proteome</keyword>
<dbReference type="EMBL" id="VDLU01000001">
    <property type="protein sequence ID" value="TNJ30022.1"/>
    <property type="molecule type" value="Genomic_DNA"/>
</dbReference>
<feature type="region of interest" description="Disordered" evidence="1">
    <location>
        <begin position="217"/>
        <end position="284"/>
    </location>
</feature>
<dbReference type="VEuPathDB" id="GiardiaDB:GMRT_13602"/>
<evidence type="ECO:0000256" key="1">
    <source>
        <dbReference type="SAM" id="MobiDB-lite"/>
    </source>
</evidence>